<sequence length="378" mass="42070">MQCCSCDFVWNADFDPAIIDYGDNYNNSVQASRIYLQHQSDMAQKLLSSIEAHNGLHVLEIGCGKGEFIDLLDQLNALDSALGFDPSATPRNDGSIRIVSNYFSSETMSEVPATVNVVCSRHTIEHISDPRRFIAPIAELVRARKLRLFLETPDVSWILDHVAFEDFFYEHCSLFSPASMARLLSEFGLTCRTESVYNGQYMWTEAWPATERHADLPHVLEKGAAFRAHYEAEIGSWRQKTAELSQKGPLAIWGAASKGVTFALLMDKVSYAIDLNEAKQNCFLPVSGKPILSPAAARETGVRSIIIMNPNYAEEIRQLTRSMDWDVELLDLHNQDQANQEWPSLSTCLPTSGDLPSVMPPILPLAPASPSSSSMNRP</sequence>
<evidence type="ECO:0000313" key="2">
    <source>
        <dbReference type="EMBL" id="MDQ0456164.1"/>
    </source>
</evidence>
<reference evidence="2 3" key="1">
    <citation type="submission" date="2023-07" db="EMBL/GenBank/DDBJ databases">
        <title>Genomic Encyclopedia of Type Strains, Phase IV (KMG-IV): sequencing the most valuable type-strain genomes for metagenomic binning, comparative biology and taxonomic classification.</title>
        <authorList>
            <person name="Goeker M."/>
        </authorList>
    </citation>
    <scope>NUCLEOTIDE SEQUENCE [LARGE SCALE GENOMIC DNA]</scope>
    <source>
        <strain evidence="2 3">DSM 100301</strain>
    </source>
</reference>
<keyword evidence="3" id="KW-1185">Reference proteome</keyword>
<proteinExistence type="predicted"/>
<dbReference type="Pfam" id="PF08484">
    <property type="entry name" value="Methyltransf_14"/>
    <property type="match status" value="1"/>
</dbReference>
<organism evidence="2 3">
    <name type="scientific">Rhizobium paknamense</name>
    <dbReference type="NCBI Taxonomy" id="1206817"/>
    <lineage>
        <taxon>Bacteria</taxon>
        <taxon>Pseudomonadati</taxon>
        <taxon>Pseudomonadota</taxon>
        <taxon>Alphaproteobacteria</taxon>
        <taxon>Hyphomicrobiales</taxon>
        <taxon>Rhizobiaceae</taxon>
        <taxon>Rhizobium/Agrobacterium group</taxon>
        <taxon>Rhizobium</taxon>
    </lineage>
</organism>
<dbReference type="Gene3D" id="3.40.50.720">
    <property type="entry name" value="NAD(P)-binding Rossmann-like Domain"/>
    <property type="match status" value="1"/>
</dbReference>
<evidence type="ECO:0000313" key="3">
    <source>
        <dbReference type="Proteomes" id="UP001235269"/>
    </source>
</evidence>
<comment type="caution">
    <text evidence="2">The sequence shown here is derived from an EMBL/GenBank/DDBJ whole genome shotgun (WGS) entry which is preliminary data.</text>
</comment>
<dbReference type="Pfam" id="PF13489">
    <property type="entry name" value="Methyltransf_23"/>
    <property type="match status" value="1"/>
</dbReference>
<dbReference type="GO" id="GO:0008168">
    <property type="term" value="F:methyltransferase activity"/>
    <property type="evidence" value="ECO:0007669"/>
    <property type="project" value="UniProtKB-KW"/>
</dbReference>
<keyword evidence="2" id="KW-0808">Transferase</keyword>
<gene>
    <name evidence="2" type="ORF">QO005_002505</name>
</gene>
<accession>A0ABU0ID42</accession>
<dbReference type="RefSeq" id="WP_307158362.1">
    <property type="nucleotide sequence ID" value="NZ_JAUSWH010000007.1"/>
</dbReference>
<keyword evidence="2" id="KW-0489">Methyltransferase</keyword>
<dbReference type="Gene3D" id="3.40.50.150">
    <property type="entry name" value="Vaccinia Virus protein VP39"/>
    <property type="match status" value="1"/>
</dbReference>
<dbReference type="Proteomes" id="UP001235269">
    <property type="component" value="Unassembled WGS sequence"/>
</dbReference>
<dbReference type="SUPFAM" id="SSF53335">
    <property type="entry name" value="S-adenosyl-L-methionine-dependent methyltransferases"/>
    <property type="match status" value="1"/>
</dbReference>
<name>A0ABU0ID42_9HYPH</name>
<evidence type="ECO:0000259" key="1">
    <source>
        <dbReference type="Pfam" id="PF08484"/>
    </source>
</evidence>
<dbReference type="EMBL" id="JAUSWH010000007">
    <property type="protein sequence ID" value="MDQ0456164.1"/>
    <property type="molecule type" value="Genomic_DNA"/>
</dbReference>
<dbReference type="PANTHER" id="PTHR43861">
    <property type="entry name" value="TRANS-ACONITATE 2-METHYLTRANSFERASE-RELATED"/>
    <property type="match status" value="1"/>
</dbReference>
<dbReference type="InterPro" id="IPR029063">
    <property type="entry name" value="SAM-dependent_MTases_sf"/>
</dbReference>
<dbReference type="GO" id="GO:0032259">
    <property type="term" value="P:methylation"/>
    <property type="evidence" value="ECO:0007669"/>
    <property type="project" value="UniProtKB-KW"/>
</dbReference>
<protein>
    <submittedName>
        <fullName evidence="2">SAM-dependent methyltransferase</fullName>
    </submittedName>
</protein>
<feature type="domain" description="C-methyltransferase" evidence="1">
    <location>
        <begin position="246"/>
        <end position="324"/>
    </location>
</feature>
<dbReference type="InterPro" id="IPR013691">
    <property type="entry name" value="MeTrfase_14"/>
</dbReference>